<dbReference type="Proteomes" id="UP000789833">
    <property type="component" value="Unassembled WGS sequence"/>
</dbReference>
<organism evidence="2 3">
    <name type="scientific">Sutcliffiella rhizosphaerae</name>
    <dbReference type="NCBI Taxonomy" id="2880967"/>
    <lineage>
        <taxon>Bacteria</taxon>
        <taxon>Bacillati</taxon>
        <taxon>Bacillota</taxon>
        <taxon>Bacilli</taxon>
        <taxon>Bacillales</taxon>
        <taxon>Bacillaceae</taxon>
        <taxon>Sutcliffiella</taxon>
    </lineage>
</organism>
<accession>A0ABM8YHD5</accession>
<dbReference type="Pfam" id="PF00483">
    <property type="entry name" value="NTP_transferase"/>
    <property type="match status" value="1"/>
</dbReference>
<dbReference type="Gene3D" id="2.160.10.10">
    <property type="entry name" value="Hexapeptide repeat proteins"/>
    <property type="match status" value="1"/>
</dbReference>
<gene>
    <name evidence="2" type="primary">cugP</name>
    <name evidence="2" type="ORF">BACCIP111883_00074</name>
</gene>
<dbReference type="CDD" id="cd04181">
    <property type="entry name" value="NTP_transferase"/>
    <property type="match status" value="1"/>
</dbReference>
<dbReference type="InterPro" id="IPR029044">
    <property type="entry name" value="Nucleotide-diphossugar_trans"/>
</dbReference>
<comment type="caution">
    <text evidence="2">The sequence shown here is derived from an EMBL/GenBank/DDBJ whole genome shotgun (WGS) entry which is preliminary data.</text>
</comment>
<reference evidence="2 3" key="1">
    <citation type="submission" date="2021-10" db="EMBL/GenBank/DDBJ databases">
        <authorList>
            <person name="Criscuolo A."/>
        </authorList>
    </citation>
    <scope>NUCLEOTIDE SEQUENCE [LARGE SCALE GENOMIC DNA]</scope>
    <source>
        <strain evidence="3">CIP 111883</strain>
    </source>
</reference>
<keyword evidence="2" id="KW-0548">Nucleotidyltransferase</keyword>
<protein>
    <submittedName>
        <fullName evidence="2">UTP--glucose-1-phosphate uridylyltransferase</fullName>
        <ecNumber evidence="2">2.7.7.9</ecNumber>
    </submittedName>
</protein>
<dbReference type="InterPro" id="IPR005835">
    <property type="entry name" value="NTP_transferase_dom"/>
</dbReference>
<evidence type="ECO:0000259" key="1">
    <source>
        <dbReference type="Pfam" id="PF00483"/>
    </source>
</evidence>
<dbReference type="PANTHER" id="PTHR22572">
    <property type="entry name" value="SUGAR-1-PHOSPHATE GUANYL TRANSFERASE"/>
    <property type="match status" value="1"/>
</dbReference>
<dbReference type="Gene3D" id="3.90.550.10">
    <property type="entry name" value="Spore Coat Polysaccharide Biosynthesis Protein SpsA, Chain A"/>
    <property type="match status" value="1"/>
</dbReference>
<dbReference type="InterPro" id="IPR050486">
    <property type="entry name" value="Mannose-1P_guanyltransferase"/>
</dbReference>
<dbReference type="InterPro" id="IPR011004">
    <property type="entry name" value="Trimer_LpxA-like_sf"/>
</dbReference>
<dbReference type="SUPFAM" id="SSF53448">
    <property type="entry name" value="Nucleotide-diphospho-sugar transferases"/>
    <property type="match status" value="1"/>
</dbReference>
<dbReference type="EC" id="2.7.7.9" evidence="2"/>
<name>A0ABM8YHD5_9BACI</name>
<feature type="domain" description="Nucleotidyl transferase" evidence="1">
    <location>
        <begin position="2"/>
        <end position="233"/>
    </location>
</feature>
<sequence length="353" mass="39806">MKAVILAGGKGSRLQPLTMKLPKPLVPLLNKPVMEYSIELLKKHGIKDIIITLQYLGDKIRDYFRDGRHWGVNITYVYEDLPLGTAGSVKNAEHLLEEPFLVISGDALTDLNLMDGVEYHHHNHSLLTIFMKEVKNPTQFGIMVTDDHGHITNFLEKPQKHEIFSNVVNTGVYVIDPFMLCMMEKGKRYDFSTDIFPKLIKDGKCLLGYHATGYWKDIGSHEDYRQAQYDMLDKKVCVHIGAEEILPNLWIGSNVQMENNVTINTPAFIGNDTYLGDEVVIGKYTIIGKSSRIQNGCKISRSILWDDVNIYSTNKSSIKNVTVAPKHQISEGYKVGVSLKIKNKKNISPVEAG</sequence>
<evidence type="ECO:0000313" key="3">
    <source>
        <dbReference type="Proteomes" id="UP000789833"/>
    </source>
</evidence>
<proteinExistence type="predicted"/>
<dbReference type="GO" id="GO:0003983">
    <property type="term" value="F:UTP:glucose-1-phosphate uridylyltransferase activity"/>
    <property type="evidence" value="ECO:0007669"/>
    <property type="project" value="UniProtKB-EC"/>
</dbReference>
<keyword evidence="2" id="KW-0808">Transferase</keyword>
<dbReference type="RefSeq" id="WP_230499253.1">
    <property type="nucleotide sequence ID" value="NZ_CAKJTJ010000001.1"/>
</dbReference>
<dbReference type="EMBL" id="CAKJTJ010000001">
    <property type="protein sequence ID" value="CAG9619307.1"/>
    <property type="molecule type" value="Genomic_DNA"/>
</dbReference>
<keyword evidence="3" id="KW-1185">Reference proteome</keyword>
<dbReference type="SUPFAM" id="SSF51161">
    <property type="entry name" value="Trimeric LpxA-like enzymes"/>
    <property type="match status" value="1"/>
</dbReference>
<evidence type="ECO:0000313" key="2">
    <source>
        <dbReference type="EMBL" id="CAG9619307.1"/>
    </source>
</evidence>